<dbReference type="InterPro" id="IPR011010">
    <property type="entry name" value="DNA_brk_join_enz"/>
</dbReference>
<dbReference type="PANTHER" id="PTHR30349">
    <property type="entry name" value="PHAGE INTEGRASE-RELATED"/>
    <property type="match status" value="1"/>
</dbReference>
<evidence type="ECO:0000256" key="5">
    <source>
        <dbReference type="PROSITE-ProRule" id="PRU01248"/>
    </source>
</evidence>
<dbReference type="PANTHER" id="PTHR30349:SF64">
    <property type="entry name" value="PROPHAGE INTEGRASE INTD-RELATED"/>
    <property type="match status" value="1"/>
</dbReference>
<name>A0A7V1N2N2_DESA2</name>
<evidence type="ECO:0000259" key="7">
    <source>
        <dbReference type="PROSITE" id="PS51900"/>
    </source>
</evidence>
<dbReference type="AlphaFoldDB" id="A0A7V1N2N2"/>
<protein>
    <submittedName>
        <fullName evidence="8">Site-specific integrase</fullName>
    </submittedName>
</protein>
<dbReference type="Pfam" id="PF00589">
    <property type="entry name" value="Phage_integrase"/>
    <property type="match status" value="1"/>
</dbReference>
<dbReference type="PROSITE" id="PS51900">
    <property type="entry name" value="CB"/>
    <property type="match status" value="1"/>
</dbReference>
<evidence type="ECO:0000256" key="2">
    <source>
        <dbReference type="ARBA" id="ARBA00022908"/>
    </source>
</evidence>
<dbReference type="GO" id="GO:0003677">
    <property type="term" value="F:DNA binding"/>
    <property type="evidence" value="ECO:0007669"/>
    <property type="project" value="UniProtKB-UniRule"/>
</dbReference>
<dbReference type="GO" id="GO:0015074">
    <property type="term" value="P:DNA integration"/>
    <property type="evidence" value="ECO:0007669"/>
    <property type="project" value="UniProtKB-KW"/>
</dbReference>
<evidence type="ECO:0000256" key="1">
    <source>
        <dbReference type="ARBA" id="ARBA00008857"/>
    </source>
</evidence>
<comment type="caution">
    <text evidence="8">The sequence shown here is derived from an EMBL/GenBank/DDBJ whole genome shotgun (WGS) entry which is preliminary data.</text>
</comment>
<comment type="similarity">
    <text evidence="1">Belongs to the 'phage' integrase family.</text>
</comment>
<evidence type="ECO:0000256" key="4">
    <source>
        <dbReference type="ARBA" id="ARBA00023172"/>
    </source>
</evidence>
<dbReference type="EMBL" id="DRKW01000172">
    <property type="protein sequence ID" value="HEB74168.1"/>
    <property type="molecule type" value="Genomic_DNA"/>
</dbReference>
<proteinExistence type="inferred from homology"/>
<keyword evidence="4" id="KW-0233">DNA recombination</keyword>
<dbReference type="Gene3D" id="1.10.443.10">
    <property type="entry name" value="Intergrase catalytic core"/>
    <property type="match status" value="1"/>
</dbReference>
<dbReference type="SUPFAM" id="SSF56349">
    <property type="entry name" value="DNA breaking-rejoining enzymes"/>
    <property type="match status" value="1"/>
</dbReference>
<dbReference type="InterPro" id="IPR050090">
    <property type="entry name" value="Tyrosine_recombinase_XerCD"/>
</dbReference>
<keyword evidence="2" id="KW-0229">DNA integration</keyword>
<dbReference type="InterPro" id="IPR002104">
    <property type="entry name" value="Integrase_catalytic"/>
</dbReference>
<evidence type="ECO:0000313" key="8">
    <source>
        <dbReference type="EMBL" id="HEB74168.1"/>
    </source>
</evidence>
<dbReference type="InterPro" id="IPR044068">
    <property type="entry name" value="CB"/>
</dbReference>
<organism evidence="8">
    <name type="scientific">Desulfofervidus auxilii</name>
    <dbReference type="NCBI Taxonomy" id="1621989"/>
    <lineage>
        <taxon>Bacteria</taxon>
        <taxon>Pseudomonadati</taxon>
        <taxon>Thermodesulfobacteriota</taxon>
        <taxon>Candidatus Desulfofervidia</taxon>
        <taxon>Candidatus Desulfofervidales</taxon>
        <taxon>Candidatus Desulfofervidaceae</taxon>
        <taxon>Candidatus Desulfofervidus</taxon>
    </lineage>
</organism>
<dbReference type="InterPro" id="IPR013762">
    <property type="entry name" value="Integrase-like_cat_sf"/>
</dbReference>
<feature type="domain" description="Core-binding (CB)" evidence="7">
    <location>
        <begin position="81"/>
        <end position="167"/>
    </location>
</feature>
<evidence type="ECO:0000259" key="6">
    <source>
        <dbReference type="PROSITE" id="PS51898"/>
    </source>
</evidence>
<dbReference type="Proteomes" id="UP000886268">
    <property type="component" value="Unassembled WGS sequence"/>
</dbReference>
<dbReference type="CDD" id="cd00796">
    <property type="entry name" value="INT_Rci_Hp1_C"/>
    <property type="match status" value="1"/>
</dbReference>
<dbReference type="InterPro" id="IPR010998">
    <property type="entry name" value="Integrase_recombinase_N"/>
</dbReference>
<sequence length="386" mass="45118">MPIYIRCPNCKSDQNIKNKKCKKCGNSLPKQAKTYRVVVKYAGKTITKCVPNSLELAREIESKIKVELVEDSYFDRRKRIPTLDEVWVKYIEWAKENKKSWRDDEYRYNYLLKERFGNKALDQISPLEIERFKLDMKKINNARGKPYTPATMLQYLALLRRLFNLAIKWGLYDGDNPVSRVKLPRPNNEMIEYLEPHQLKALWQVCENYYDRQAANLVLFALVTGLRRGELFKLQWNDVDLDGGWVHLHNPKGKKDQILPLNKTALEILRNHPRVEGSPYVFPGKNGKMRTNFKTAWKTIKTLAGLPQQFRFHGLRHVYASLLASSGQVNPYILQRLLTHKDFKTTQRYSHLLEQSFKESAEVMDNIIDRVKGDNAISVNFGARKV</sequence>
<dbReference type="GO" id="GO:0006310">
    <property type="term" value="P:DNA recombination"/>
    <property type="evidence" value="ECO:0007669"/>
    <property type="project" value="UniProtKB-KW"/>
</dbReference>
<dbReference type="Gene3D" id="1.10.150.130">
    <property type="match status" value="1"/>
</dbReference>
<keyword evidence="3 5" id="KW-0238">DNA-binding</keyword>
<evidence type="ECO:0000256" key="3">
    <source>
        <dbReference type="ARBA" id="ARBA00023125"/>
    </source>
</evidence>
<gene>
    <name evidence="8" type="ORF">ENJ03_02995</name>
</gene>
<feature type="domain" description="Tyr recombinase" evidence="6">
    <location>
        <begin position="189"/>
        <end position="365"/>
    </location>
</feature>
<dbReference type="PROSITE" id="PS51898">
    <property type="entry name" value="TYR_RECOMBINASE"/>
    <property type="match status" value="1"/>
</dbReference>
<reference evidence="8" key="1">
    <citation type="journal article" date="2020" name="mSystems">
        <title>Genome- and Community-Level Interaction Insights into Carbon Utilization and Element Cycling Functions of Hydrothermarchaeota in Hydrothermal Sediment.</title>
        <authorList>
            <person name="Zhou Z."/>
            <person name="Liu Y."/>
            <person name="Xu W."/>
            <person name="Pan J."/>
            <person name="Luo Z.H."/>
            <person name="Li M."/>
        </authorList>
    </citation>
    <scope>NUCLEOTIDE SEQUENCE [LARGE SCALE GENOMIC DNA]</scope>
    <source>
        <strain evidence="8">HyVt-45</strain>
    </source>
</reference>
<accession>A0A7V1N2N2</accession>